<keyword evidence="8" id="KW-1185">Reference proteome</keyword>
<keyword evidence="4" id="KW-1015">Disulfide bond</keyword>
<evidence type="ECO:0000313" key="7">
    <source>
        <dbReference type="EMBL" id="MCE8004686.1"/>
    </source>
</evidence>
<dbReference type="NCBIfam" id="TIGR00385">
    <property type="entry name" value="dsbE"/>
    <property type="match status" value="1"/>
</dbReference>
<feature type="domain" description="Thioredoxin" evidence="6">
    <location>
        <begin position="33"/>
        <end position="174"/>
    </location>
</feature>
<protein>
    <submittedName>
        <fullName evidence="7">DsbE family thiol:disulfide interchange protein</fullName>
    </submittedName>
</protein>
<gene>
    <name evidence="7" type="ORF">HOP53_17795</name>
</gene>
<name>A0ABS9A7L2_9GAMM</name>
<dbReference type="CDD" id="cd03010">
    <property type="entry name" value="TlpA_like_DsbE"/>
    <property type="match status" value="1"/>
</dbReference>
<evidence type="ECO:0000313" key="8">
    <source>
        <dbReference type="Proteomes" id="UP001320168"/>
    </source>
</evidence>
<proteinExistence type="inferred from homology"/>
<organism evidence="7 8">
    <name type="scientific">Billgrantia ethanolica</name>
    <dbReference type="NCBI Taxonomy" id="2733486"/>
    <lineage>
        <taxon>Bacteria</taxon>
        <taxon>Pseudomonadati</taxon>
        <taxon>Pseudomonadota</taxon>
        <taxon>Gammaproteobacteria</taxon>
        <taxon>Oceanospirillales</taxon>
        <taxon>Halomonadaceae</taxon>
        <taxon>Billgrantia</taxon>
    </lineage>
</organism>
<evidence type="ECO:0000256" key="2">
    <source>
        <dbReference type="ARBA" id="ARBA00007758"/>
    </source>
</evidence>
<dbReference type="SUPFAM" id="SSF52833">
    <property type="entry name" value="Thioredoxin-like"/>
    <property type="match status" value="1"/>
</dbReference>
<comment type="similarity">
    <text evidence="2">Belongs to the thioredoxin family. DsbE subfamily.</text>
</comment>
<accession>A0ABS9A7L2</accession>
<evidence type="ECO:0000256" key="4">
    <source>
        <dbReference type="ARBA" id="ARBA00023157"/>
    </source>
</evidence>
<dbReference type="InterPro" id="IPR004799">
    <property type="entry name" value="Periplasmic_diS_OxRdtase_DsbE"/>
</dbReference>
<dbReference type="Pfam" id="PF08534">
    <property type="entry name" value="Redoxin"/>
    <property type="match status" value="1"/>
</dbReference>
<sequence length="193" mass="21550">MKLRLILPLVATFALLGLLFVGLGMNSRDLPSPLVGKPAPAFALEALEDAERLVTEQDFIGEVALVNVWATWCSTCRSEKPLLMELAQGGIPIHAFNYRDERDAAVRYLAVSGNPYRTIAYDPRGDAGIDWGVYATPETYVLDAEGVIRYKRIGPLSRQLLLDEVLPLVEKLRTEQLRAEQQRKNEARRVAQS</sequence>
<evidence type="ECO:0000256" key="3">
    <source>
        <dbReference type="ARBA" id="ARBA00022748"/>
    </source>
</evidence>
<evidence type="ECO:0000256" key="1">
    <source>
        <dbReference type="ARBA" id="ARBA00004383"/>
    </source>
</evidence>
<dbReference type="InterPro" id="IPR013740">
    <property type="entry name" value="Redoxin"/>
</dbReference>
<dbReference type="RefSeq" id="WP_234251197.1">
    <property type="nucleotide sequence ID" value="NZ_JABFTX010000004.1"/>
</dbReference>
<dbReference type="InterPro" id="IPR036249">
    <property type="entry name" value="Thioredoxin-like_sf"/>
</dbReference>
<dbReference type="PANTHER" id="PTHR42852">
    <property type="entry name" value="THIOL:DISULFIDE INTERCHANGE PROTEIN DSBE"/>
    <property type="match status" value="1"/>
</dbReference>
<comment type="subcellular location">
    <subcellularLocation>
        <location evidence="1">Cell inner membrane</location>
        <topology evidence="1">Single-pass membrane protein</topology>
        <orientation evidence="1">Periplasmic side</orientation>
    </subcellularLocation>
</comment>
<dbReference type="InterPro" id="IPR050553">
    <property type="entry name" value="Thioredoxin_ResA/DsbE_sf"/>
</dbReference>
<evidence type="ECO:0000259" key="6">
    <source>
        <dbReference type="PROSITE" id="PS51352"/>
    </source>
</evidence>
<dbReference type="PANTHER" id="PTHR42852:SF6">
    <property type="entry name" value="THIOL:DISULFIDE INTERCHANGE PROTEIN DSBE"/>
    <property type="match status" value="1"/>
</dbReference>
<dbReference type="PROSITE" id="PS51352">
    <property type="entry name" value="THIOREDOXIN_2"/>
    <property type="match status" value="1"/>
</dbReference>
<keyword evidence="5" id="KW-0676">Redox-active center</keyword>
<reference evidence="7 8" key="1">
    <citation type="journal article" date="2021" name="Front. Microbiol.">
        <title>Aerobic Denitrification and Heterotrophic Sulfur Oxidation in the Genus Halomonas Revealed by Six Novel Species Characterizations and Genome-Based Analysis.</title>
        <authorList>
            <person name="Wang L."/>
            <person name="Shao Z."/>
        </authorList>
    </citation>
    <scope>NUCLEOTIDE SEQUENCE [LARGE SCALE GENOMIC DNA]</scope>
    <source>
        <strain evidence="7 8">MCCC 1A11081</strain>
    </source>
</reference>
<keyword evidence="3" id="KW-0201">Cytochrome c-type biogenesis</keyword>
<evidence type="ECO:0000256" key="5">
    <source>
        <dbReference type="ARBA" id="ARBA00023284"/>
    </source>
</evidence>
<dbReference type="InterPro" id="IPR013766">
    <property type="entry name" value="Thioredoxin_domain"/>
</dbReference>
<comment type="caution">
    <text evidence="7">The sequence shown here is derived from an EMBL/GenBank/DDBJ whole genome shotgun (WGS) entry which is preliminary data.</text>
</comment>
<dbReference type="Proteomes" id="UP001320168">
    <property type="component" value="Unassembled WGS sequence"/>
</dbReference>
<dbReference type="EMBL" id="JABFTX010000004">
    <property type="protein sequence ID" value="MCE8004686.1"/>
    <property type="molecule type" value="Genomic_DNA"/>
</dbReference>
<dbReference type="Gene3D" id="3.40.30.10">
    <property type="entry name" value="Glutaredoxin"/>
    <property type="match status" value="1"/>
</dbReference>